<dbReference type="RefSeq" id="WP_179761652.1">
    <property type="nucleotide sequence ID" value="NZ_BAAAJZ010000003.1"/>
</dbReference>
<comment type="subcellular location">
    <subcellularLocation>
        <location evidence="6">Cell membrane</location>
        <topology evidence="6">Multi-pass membrane protein</topology>
    </subcellularLocation>
    <subcellularLocation>
        <location evidence="1">Membrane</location>
        <topology evidence="1">Multi-pass membrane protein</topology>
    </subcellularLocation>
</comment>
<dbReference type="PANTHER" id="PTHR30477">
    <property type="entry name" value="ABC-TRANSPORTER METAL-BINDING PROTEIN"/>
    <property type="match status" value="1"/>
</dbReference>
<dbReference type="GeneID" id="98053181"/>
<feature type="transmembrane region" description="Helical" evidence="7">
    <location>
        <begin position="256"/>
        <end position="275"/>
    </location>
</feature>
<name>A0A852W722_PSEA5</name>
<feature type="transmembrane region" description="Helical" evidence="7">
    <location>
        <begin position="227"/>
        <end position="250"/>
    </location>
</feature>
<dbReference type="EMBL" id="JACCCZ010000001">
    <property type="protein sequence ID" value="NYG03181.1"/>
    <property type="molecule type" value="Genomic_DNA"/>
</dbReference>
<keyword evidence="6" id="KW-0813">Transport</keyword>
<evidence type="ECO:0000256" key="1">
    <source>
        <dbReference type="ARBA" id="ARBA00004141"/>
    </source>
</evidence>
<keyword evidence="4 7" id="KW-1133">Transmembrane helix</keyword>
<dbReference type="SUPFAM" id="SSF81345">
    <property type="entry name" value="ABC transporter involved in vitamin B12 uptake, BtuC"/>
    <property type="match status" value="1"/>
</dbReference>
<accession>A0A852W722</accession>
<feature type="transmembrane region" description="Helical" evidence="7">
    <location>
        <begin position="101"/>
        <end position="121"/>
    </location>
</feature>
<evidence type="ECO:0000256" key="2">
    <source>
        <dbReference type="ARBA" id="ARBA00008034"/>
    </source>
</evidence>
<feature type="transmembrane region" description="Helical" evidence="7">
    <location>
        <begin position="142"/>
        <end position="162"/>
    </location>
</feature>
<dbReference type="GO" id="GO:0043190">
    <property type="term" value="C:ATP-binding cassette (ABC) transporter complex"/>
    <property type="evidence" value="ECO:0007669"/>
    <property type="project" value="InterPro"/>
</dbReference>
<evidence type="ECO:0000256" key="6">
    <source>
        <dbReference type="RuleBase" id="RU003943"/>
    </source>
</evidence>
<evidence type="ECO:0000313" key="11">
    <source>
        <dbReference type="Proteomes" id="UP000549695"/>
    </source>
</evidence>
<dbReference type="PANTHER" id="PTHR30477:SF0">
    <property type="entry name" value="METAL TRANSPORT SYSTEM MEMBRANE PROTEIN TM_0125-RELATED"/>
    <property type="match status" value="1"/>
</dbReference>
<keyword evidence="3 6" id="KW-0812">Transmembrane</keyword>
<dbReference type="GO" id="GO:0055085">
    <property type="term" value="P:transmembrane transport"/>
    <property type="evidence" value="ECO:0007669"/>
    <property type="project" value="InterPro"/>
</dbReference>
<sequence>MTEFLARILDLSGTGTLLGYPFVRNALIACAVLGLVAGLLAPLVVSRGMAFAVHGTAELAFTGAAAGLLLGVAVGVGAVVGAVVAAVIFGVLGLRQRERDSAIGVVMAFGLGLGVLFLALYDGRSSNRFGLLTGSIVSVDQQNLWVLGVVAVVVLATLALLYRPLLFASTDPDVALARGVPVRALTLVFGVLIGLVTALAVPIVGAILVLSVLIVPGAAANRVTANPLLATVLAIVIAEVALVGGTILSLAPGLPISAYVATIGFVAYLLCRLVGRLRGRGPVRA</sequence>
<organism evidence="8 11">
    <name type="scientific">Pseudonocardia alni</name>
    <name type="common">Amycolata alni</name>
    <dbReference type="NCBI Taxonomy" id="33907"/>
    <lineage>
        <taxon>Bacteria</taxon>
        <taxon>Bacillati</taxon>
        <taxon>Actinomycetota</taxon>
        <taxon>Actinomycetes</taxon>
        <taxon>Pseudonocardiales</taxon>
        <taxon>Pseudonocardiaceae</taxon>
        <taxon>Pseudonocardia</taxon>
    </lineage>
</organism>
<protein>
    <submittedName>
        <fullName evidence="8">Zinc/manganese transport system permease protein</fullName>
    </submittedName>
</protein>
<evidence type="ECO:0000256" key="5">
    <source>
        <dbReference type="ARBA" id="ARBA00023136"/>
    </source>
</evidence>
<evidence type="ECO:0000313" key="8">
    <source>
        <dbReference type="EMBL" id="NYG03181.1"/>
    </source>
</evidence>
<evidence type="ECO:0000256" key="3">
    <source>
        <dbReference type="ARBA" id="ARBA00022692"/>
    </source>
</evidence>
<gene>
    <name evidence="9" type="ORF">ATL51_2965</name>
    <name evidence="8" type="ORF">HDA37_003466</name>
</gene>
<dbReference type="EMBL" id="PHUJ01000003">
    <property type="protein sequence ID" value="PKB31278.1"/>
    <property type="molecule type" value="Genomic_DNA"/>
</dbReference>
<feature type="transmembrane region" description="Helical" evidence="7">
    <location>
        <begin position="26"/>
        <end position="45"/>
    </location>
</feature>
<proteinExistence type="inferred from homology"/>
<dbReference type="Proteomes" id="UP000232453">
    <property type="component" value="Unassembled WGS sequence"/>
</dbReference>
<feature type="transmembrane region" description="Helical" evidence="7">
    <location>
        <begin position="66"/>
        <end position="89"/>
    </location>
</feature>
<dbReference type="InterPro" id="IPR001626">
    <property type="entry name" value="ABC_TroCD"/>
</dbReference>
<keyword evidence="5 7" id="KW-0472">Membrane</keyword>
<evidence type="ECO:0000313" key="10">
    <source>
        <dbReference type="Proteomes" id="UP000232453"/>
    </source>
</evidence>
<dbReference type="InterPro" id="IPR037294">
    <property type="entry name" value="ABC_BtuC-like"/>
</dbReference>
<evidence type="ECO:0000313" key="9">
    <source>
        <dbReference type="EMBL" id="PKB31278.1"/>
    </source>
</evidence>
<comment type="caution">
    <text evidence="8">The sequence shown here is derived from an EMBL/GenBank/DDBJ whole genome shotgun (WGS) entry which is preliminary data.</text>
</comment>
<accession>A0AA44UQ75</accession>
<feature type="transmembrane region" description="Helical" evidence="7">
    <location>
        <begin position="182"/>
        <end position="215"/>
    </location>
</feature>
<keyword evidence="11" id="KW-1185">Reference proteome</keyword>
<dbReference type="Gene3D" id="1.10.3470.10">
    <property type="entry name" value="ABC transporter involved in vitamin B12 uptake, BtuC"/>
    <property type="match status" value="1"/>
</dbReference>
<evidence type="ECO:0000256" key="4">
    <source>
        <dbReference type="ARBA" id="ARBA00022989"/>
    </source>
</evidence>
<dbReference type="AlphaFoldDB" id="A0A852W722"/>
<reference evidence="8 11" key="1">
    <citation type="submission" date="2020-07" db="EMBL/GenBank/DDBJ databases">
        <title>Sequencing the genomes of 1000 actinobacteria strains.</title>
        <authorList>
            <person name="Klenk H.-P."/>
        </authorList>
    </citation>
    <scope>NUCLEOTIDE SEQUENCE [LARGE SCALE GENOMIC DNA]</scope>
    <source>
        <strain evidence="9 10">DSM 44104</strain>
        <strain evidence="8 11">DSM 44749</strain>
    </source>
</reference>
<comment type="similarity">
    <text evidence="2 6">Belongs to the ABC-3 integral membrane protein family.</text>
</comment>
<dbReference type="Pfam" id="PF00950">
    <property type="entry name" value="ABC-3"/>
    <property type="match status" value="1"/>
</dbReference>
<evidence type="ECO:0000256" key="7">
    <source>
        <dbReference type="SAM" id="Phobius"/>
    </source>
</evidence>
<dbReference type="Proteomes" id="UP000549695">
    <property type="component" value="Unassembled WGS sequence"/>
</dbReference>